<keyword evidence="2 3" id="KW-0975">Bacterial flagellum</keyword>
<evidence type="ECO:0000256" key="2">
    <source>
        <dbReference type="ARBA" id="ARBA00023143"/>
    </source>
</evidence>
<dbReference type="Gene3D" id="1.20.1330.10">
    <property type="entry name" value="f41 fragment of flagellin, N-terminal domain"/>
    <property type="match status" value="1"/>
</dbReference>
<dbReference type="PANTHER" id="PTHR42792">
    <property type="entry name" value="FLAGELLIN"/>
    <property type="match status" value="1"/>
</dbReference>
<evidence type="ECO:0000259" key="5">
    <source>
        <dbReference type="Pfam" id="PF00700"/>
    </source>
</evidence>
<accession>A0A1F7FKP6</accession>
<comment type="subcellular location">
    <subcellularLocation>
        <location evidence="3">Secreted</location>
    </subcellularLocation>
    <subcellularLocation>
        <location evidence="3">Bacterial flagellum</location>
    </subcellularLocation>
</comment>
<dbReference type="EMBL" id="MFYX01000011">
    <property type="protein sequence ID" value="OGK07285.1"/>
    <property type="molecule type" value="Genomic_DNA"/>
</dbReference>
<evidence type="ECO:0000256" key="1">
    <source>
        <dbReference type="ARBA" id="ARBA00005709"/>
    </source>
</evidence>
<protein>
    <recommendedName>
        <fullName evidence="3">Flagellin</fullName>
    </recommendedName>
</protein>
<dbReference type="Pfam" id="PF00669">
    <property type="entry name" value="Flagellin_N"/>
    <property type="match status" value="1"/>
</dbReference>
<dbReference type="AlphaFoldDB" id="A0A1F7FKP6"/>
<dbReference type="PRINTS" id="PR00207">
    <property type="entry name" value="FLAGELLIN"/>
</dbReference>
<organism evidence="6 7">
    <name type="scientific">Candidatus Raymondbacteria bacterium RIFOXYD12_FULL_49_13</name>
    <dbReference type="NCBI Taxonomy" id="1817890"/>
    <lineage>
        <taxon>Bacteria</taxon>
        <taxon>Raymondiibacteriota</taxon>
    </lineage>
</organism>
<dbReference type="Proteomes" id="UP000179243">
    <property type="component" value="Unassembled WGS sequence"/>
</dbReference>
<evidence type="ECO:0000256" key="3">
    <source>
        <dbReference type="RuleBase" id="RU362073"/>
    </source>
</evidence>
<gene>
    <name evidence="6" type="ORF">A2519_14255</name>
</gene>
<dbReference type="Gene3D" id="6.10.10.10">
    <property type="entry name" value="Flagellar export chaperone, C-terminal domain"/>
    <property type="match status" value="1"/>
</dbReference>
<dbReference type="PANTHER" id="PTHR42792:SF2">
    <property type="entry name" value="FLAGELLIN"/>
    <property type="match status" value="1"/>
</dbReference>
<dbReference type="InterPro" id="IPR046358">
    <property type="entry name" value="Flagellin_C"/>
</dbReference>
<comment type="function">
    <text evidence="3">Flagellin is the subunit protein which polymerizes to form the filaments of bacterial flagella.</text>
</comment>
<keyword evidence="3" id="KW-0964">Secreted</keyword>
<dbReference type="InterPro" id="IPR042187">
    <property type="entry name" value="Flagellin_C_sub2"/>
</dbReference>
<dbReference type="Pfam" id="PF00700">
    <property type="entry name" value="Flagellin_C"/>
    <property type="match status" value="1"/>
</dbReference>
<sequence length="272" mass="29077">MQIDKAQTIGLIGAAQKSNKNLSKIQERLATALRINRASDDAAGLSISEQMRTQIRGFQMANVNVEYAEAAQYIAEGEGNETASMLQRQRELAVQSSNGTLTARDREALNVEYQQINQELTRQANATQFNMQDLTNGTGLAAGGTVLAGPNPGSDLPVEGADFTAANLGVAATDISSPANASNAINAIDTAIQNVSGQRTNLGANINRLGYARDLNDNQAAMTQDAESRIRDQDFAAGIVEEAKQRLLNQTAMAAMKNFRDVNKNSMMALLA</sequence>
<proteinExistence type="inferred from homology"/>
<feature type="domain" description="Flagellin N-terminal" evidence="4">
    <location>
        <begin position="15"/>
        <end position="138"/>
    </location>
</feature>
<name>A0A1F7FKP6_UNCRA</name>
<dbReference type="GO" id="GO:0005198">
    <property type="term" value="F:structural molecule activity"/>
    <property type="evidence" value="ECO:0007669"/>
    <property type="project" value="UniProtKB-UniRule"/>
</dbReference>
<dbReference type="InterPro" id="IPR001029">
    <property type="entry name" value="Flagellin_N"/>
</dbReference>
<evidence type="ECO:0000313" key="6">
    <source>
        <dbReference type="EMBL" id="OGK07285.1"/>
    </source>
</evidence>
<feature type="domain" description="Flagellin C-terminal" evidence="5">
    <location>
        <begin position="185"/>
        <end position="262"/>
    </location>
</feature>
<reference evidence="6 7" key="1">
    <citation type="journal article" date="2016" name="Nat. Commun.">
        <title>Thousands of microbial genomes shed light on interconnected biogeochemical processes in an aquifer system.</title>
        <authorList>
            <person name="Anantharaman K."/>
            <person name="Brown C.T."/>
            <person name="Hug L.A."/>
            <person name="Sharon I."/>
            <person name="Castelle C.J."/>
            <person name="Probst A.J."/>
            <person name="Thomas B.C."/>
            <person name="Singh A."/>
            <person name="Wilkins M.J."/>
            <person name="Karaoz U."/>
            <person name="Brodie E.L."/>
            <person name="Williams K.H."/>
            <person name="Hubbard S.S."/>
            <person name="Banfield J.F."/>
        </authorList>
    </citation>
    <scope>NUCLEOTIDE SEQUENCE [LARGE SCALE GENOMIC DNA]</scope>
</reference>
<dbReference type="InterPro" id="IPR001492">
    <property type="entry name" value="Flagellin"/>
</dbReference>
<dbReference type="SUPFAM" id="SSF64518">
    <property type="entry name" value="Phase 1 flagellin"/>
    <property type="match status" value="1"/>
</dbReference>
<dbReference type="GO" id="GO:0009288">
    <property type="term" value="C:bacterial-type flagellum"/>
    <property type="evidence" value="ECO:0007669"/>
    <property type="project" value="UniProtKB-SubCell"/>
</dbReference>
<comment type="caution">
    <text evidence="6">The sequence shown here is derived from an EMBL/GenBank/DDBJ whole genome shotgun (WGS) entry which is preliminary data.</text>
</comment>
<evidence type="ECO:0000259" key="4">
    <source>
        <dbReference type="Pfam" id="PF00669"/>
    </source>
</evidence>
<comment type="similarity">
    <text evidence="1 3">Belongs to the bacterial flagellin family.</text>
</comment>
<dbReference type="GO" id="GO:0005576">
    <property type="term" value="C:extracellular region"/>
    <property type="evidence" value="ECO:0007669"/>
    <property type="project" value="UniProtKB-SubCell"/>
</dbReference>
<evidence type="ECO:0000313" key="7">
    <source>
        <dbReference type="Proteomes" id="UP000179243"/>
    </source>
</evidence>